<dbReference type="Pfam" id="PF16477">
    <property type="entry name" value="DUF5054"/>
    <property type="match status" value="1"/>
</dbReference>
<dbReference type="Gene3D" id="3.20.110.10">
    <property type="entry name" value="Glycoside hydrolase 38, N terminal domain"/>
    <property type="match status" value="1"/>
</dbReference>
<evidence type="ECO:0000313" key="2">
    <source>
        <dbReference type="Proteomes" id="UP001519328"/>
    </source>
</evidence>
<proteinExistence type="predicted"/>
<protein>
    <recommendedName>
        <fullName evidence="3">DUF5054 domain-containing protein</fullName>
    </recommendedName>
</protein>
<evidence type="ECO:0008006" key="3">
    <source>
        <dbReference type="Google" id="ProtNLM"/>
    </source>
</evidence>
<accession>A0ABS4HAE8</accession>
<organism evidence="1 2">
    <name type="scientific">Virgibacillus litoralis</name>
    <dbReference type="NCBI Taxonomy" id="578221"/>
    <lineage>
        <taxon>Bacteria</taxon>
        <taxon>Bacillati</taxon>
        <taxon>Bacillota</taxon>
        <taxon>Bacilli</taxon>
        <taxon>Bacillales</taxon>
        <taxon>Bacillaceae</taxon>
        <taxon>Virgibacillus</taxon>
    </lineage>
</organism>
<sequence length="703" mass="81209">MQNIEVVHVIFKTHLDIGFTDLAQNVTNQYINSYIPKAIELSESLARDEDKAGFVWTTGSWLIHEYLTQANKEEREMMEDAINKGYISWHGLPFTTHTELMDTNLFNYGLSIAKRLDESFSKKTIASKMTDVPGHTKAMIPLMAKQGIKYLHLGVNPASKIPSVPSIFVWKGTDGSDIIVNYADNYGDVLLIEELNEVMVFAHTGDNCGPPSLEDIKKEFKKLKERFPNAEIKASTMDAFAAKLEPFKNKLPVVYEEIGDTWIHGAGTDPSKVAQYRELLRLRNKWIEQNKSYETSEECRLFSDFLLLIPEHTWGLDEKKFLNDYKNYSKAAFNHAREQDEIQEDSVPDKYNYIGSFAMNEFDEMSEQMFMAWEGNSYKLFESSWKEQRGFIKKAVKCLSDEKRNEVKEAFASLKPQKHEYEKSRKTSVATKFKFSNYEVEFDIDGSISYLADNAGKEWVNESNRLGVFCYESFGVENYNTWFEQYVENTSRTHHWSDADQGKPGMELVTPKPEYKEYKPRLVNLTEVDTEDSTIIKAKLTMPEASVELFGAPKEVVIDYKFYKNNKSIDIEVNWFNKQANRLPEALWFSFNLNVDNPNMWKMEKMGDFISPLEVVKDGNRNLHAINSGLHYHGADGKAIIDTKDAPLVSPGEKRFLQFDNTAPPLKNGFHINLYNNIWGTNFPMWYEEDAKFRFSLKLDSYK</sequence>
<dbReference type="InterPro" id="IPR011330">
    <property type="entry name" value="Glyco_hydro/deAcase_b/a-brl"/>
</dbReference>
<dbReference type="InterPro" id="IPR032482">
    <property type="entry name" value="DUF5054"/>
</dbReference>
<dbReference type="CDD" id="cd10791">
    <property type="entry name" value="GH38N_AMII_like_1"/>
    <property type="match status" value="1"/>
</dbReference>
<dbReference type="EMBL" id="JAGGKK010000003">
    <property type="protein sequence ID" value="MBP1947875.1"/>
    <property type="molecule type" value="Genomic_DNA"/>
</dbReference>
<evidence type="ECO:0000313" key="1">
    <source>
        <dbReference type="EMBL" id="MBP1947875.1"/>
    </source>
</evidence>
<keyword evidence="2" id="KW-1185">Reference proteome</keyword>
<dbReference type="InterPro" id="IPR027291">
    <property type="entry name" value="Glyco_hydro_38_N_sf"/>
</dbReference>
<dbReference type="Proteomes" id="UP001519328">
    <property type="component" value="Unassembled WGS sequence"/>
</dbReference>
<dbReference type="RefSeq" id="WP_209479480.1">
    <property type="nucleotide sequence ID" value="NZ_JAGGKK010000003.1"/>
</dbReference>
<name>A0ABS4HAE8_9BACI</name>
<gene>
    <name evidence="1" type="ORF">J2Z82_000804</name>
</gene>
<dbReference type="SUPFAM" id="SSF88713">
    <property type="entry name" value="Glycoside hydrolase/deacetylase"/>
    <property type="match status" value="1"/>
</dbReference>
<reference evidence="1 2" key="1">
    <citation type="submission" date="2021-03" db="EMBL/GenBank/DDBJ databases">
        <title>Genomic Encyclopedia of Type Strains, Phase IV (KMG-IV): sequencing the most valuable type-strain genomes for metagenomic binning, comparative biology and taxonomic classification.</title>
        <authorList>
            <person name="Goeker M."/>
        </authorList>
    </citation>
    <scope>NUCLEOTIDE SEQUENCE [LARGE SCALE GENOMIC DNA]</scope>
    <source>
        <strain evidence="1 2">DSM 21085</strain>
    </source>
</reference>
<comment type="caution">
    <text evidence="1">The sequence shown here is derived from an EMBL/GenBank/DDBJ whole genome shotgun (WGS) entry which is preliminary data.</text>
</comment>